<feature type="region of interest" description="Disordered" evidence="4">
    <location>
        <begin position="445"/>
        <end position="502"/>
    </location>
</feature>
<dbReference type="AlphaFoldDB" id="A0AAE8M3B2"/>
<protein>
    <recommendedName>
        <fullName evidence="5">Ubiquitin-like protease family profile domain-containing protein</fullName>
    </recommendedName>
</protein>
<evidence type="ECO:0000256" key="1">
    <source>
        <dbReference type="ARBA" id="ARBA00005234"/>
    </source>
</evidence>
<dbReference type="GO" id="GO:0006508">
    <property type="term" value="P:proteolysis"/>
    <property type="evidence" value="ECO:0007669"/>
    <property type="project" value="UniProtKB-KW"/>
</dbReference>
<dbReference type="Proteomes" id="UP001187734">
    <property type="component" value="Unassembled WGS sequence"/>
</dbReference>
<keyword evidence="2" id="KW-0645">Protease</keyword>
<name>A0AAE8M3B2_9HYPO</name>
<evidence type="ECO:0000313" key="6">
    <source>
        <dbReference type="EMBL" id="SPJ73345.1"/>
    </source>
</evidence>
<dbReference type="SUPFAM" id="SSF54001">
    <property type="entry name" value="Cysteine proteinases"/>
    <property type="match status" value="1"/>
</dbReference>
<evidence type="ECO:0000256" key="3">
    <source>
        <dbReference type="ARBA" id="ARBA00022801"/>
    </source>
</evidence>
<evidence type="ECO:0000256" key="2">
    <source>
        <dbReference type="ARBA" id="ARBA00022670"/>
    </source>
</evidence>
<comment type="similarity">
    <text evidence="1">Belongs to the peptidase C48 family.</text>
</comment>
<feature type="compositionally biased region" description="Polar residues" evidence="4">
    <location>
        <begin position="32"/>
        <end position="52"/>
    </location>
</feature>
<feature type="domain" description="Ubiquitin-like protease family profile" evidence="5">
    <location>
        <begin position="330"/>
        <end position="420"/>
    </location>
</feature>
<dbReference type="InterPro" id="IPR038765">
    <property type="entry name" value="Papain-like_cys_pep_sf"/>
</dbReference>
<dbReference type="GO" id="GO:0008234">
    <property type="term" value="F:cysteine-type peptidase activity"/>
    <property type="evidence" value="ECO:0007669"/>
    <property type="project" value="InterPro"/>
</dbReference>
<proteinExistence type="inferred from homology"/>
<reference evidence="6" key="1">
    <citation type="submission" date="2018-03" db="EMBL/GenBank/DDBJ databases">
        <authorList>
            <person name="Guldener U."/>
        </authorList>
    </citation>
    <scope>NUCLEOTIDE SEQUENCE</scope>
</reference>
<organism evidence="6 7">
    <name type="scientific">Fusarium torulosum</name>
    <dbReference type="NCBI Taxonomy" id="33205"/>
    <lineage>
        <taxon>Eukaryota</taxon>
        <taxon>Fungi</taxon>
        <taxon>Dikarya</taxon>
        <taxon>Ascomycota</taxon>
        <taxon>Pezizomycotina</taxon>
        <taxon>Sordariomycetes</taxon>
        <taxon>Hypocreomycetidae</taxon>
        <taxon>Hypocreales</taxon>
        <taxon>Nectriaceae</taxon>
        <taxon>Fusarium</taxon>
    </lineage>
</organism>
<gene>
    <name evidence="6" type="ORF">FTOL_03075</name>
</gene>
<dbReference type="GO" id="GO:0019783">
    <property type="term" value="F:ubiquitin-like protein peptidase activity"/>
    <property type="evidence" value="ECO:0007669"/>
    <property type="project" value="UniProtKB-ARBA"/>
</dbReference>
<dbReference type="InterPro" id="IPR003653">
    <property type="entry name" value="Peptidase_C48_C"/>
</dbReference>
<comment type="caution">
    <text evidence="6">The sequence shown here is derived from an EMBL/GenBank/DDBJ whole genome shotgun (WGS) entry which is preliminary data.</text>
</comment>
<feature type="compositionally biased region" description="Polar residues" evidence="4">
    <location>
        <begin position="247"/>
        <end position="257"/>
    </location>
</feature>
<dbReference type="EMBL" id="ONZP01000093">
    <property type="protein sequence ID" value="SPJ73345.1"/>
    <property type="molecule type" value="Genomic_DNA"/>
</dbReference>
<feature type="compositionally biased region" description="Polar residues" evidence="4">
    <location>
        <begin position="188"/>
        <end position="200"/>
    </location>
</feature>
<evidence type="ECO:0000259" key="5">
    <source>
        <dbReference type="Pfam" id="PF02902"/>
    </source>
</evidence>
<accession>A0AAE8M3B2</accession>
<keyword evidence="7" id="KW-1185">Reference proteome</keyword>
<feature type="region of interest" description="Disordered" evidence="4">
    <location>
        <begin position="12"/>
        <end position="72"/>
    </location>
</feature>
<dbReference type="Gene3D" id="3.40.395.10">
    <property type="entry name" value="Adenoviral Proteinase, Chain A"/>
    <property type="match status" value="1"/>
</dbReference>
<feature type="compositionally biased region" description="Polar residues" evidence="4">
    <location>
        <begin position="264"/>
        <end position="273"/>
    </location>
</feature>
<evidence type="ECO:0000313" key="7">
    <source>
        <dbReference type="Proteomes" id="UP001187734"/>
    </source>
</evidence>
<dbReference type="Pfam" id="PF02902">
    <property type="entry name" value="Peptidase_C48"/>
    <property type="match status" value="1"/>
</dbReference>
<feature type="region of interest" description="Disordered" evidence="4">
    <location>
        <begin position="176"/>
        <end position="204"/>
    </location>
</feature>
<evidence type="ECO:0000256" key="4">
    <source>
        <dbReference type="SAM" id="MobiDB-lite"/>
    </source>
</evidence>
<sequence length="720" mass="80911">MKLTINLVIQISPASKAGPRSSPTRRSALRRPSSTDQTKSSTAFSTGSNNPEHPSGGASRDPKMKTSKSTFVKSKADKLVRFKRRLREFWPNGDWYPSKHKPKNPDCLSILSGMFTLAQRWVKLGRNVDDLWAENGLMEQSINLTDKKIFGQISVSKAKELLGVIERGIAQKEEGKDFVPPLKRKRATTTSDSQLTSCNTPDIDAASYMPEHNVNFAVESSSSSDSSLEICNFTEVGILPPRDPSTRESPPSNSPKPTSHEHSSSPNIGTPSQPRGLEISTVDVLRQGGMLWSNHIWECVQSLTIPLGWKVFDPGFPFTNENHVGNRDRLITSPRHLVFFCHSECHWSLCHVDTQSDEICHYNSSESIAMPLNSLQTWLKANKIGSDMNITDKECPQQKDTQSCGLYTLVFLRTLLEEKEMPLDIDLSLERSYFAEMVAAHRSKGNSTQTEGLSIQVSAPEAPDTPTSGRVEHEVSPEEVPSPAMNLDSPEHEGPSYLSTSQTWPIRKPRLVSSSHLSTTALPLSRLDPDMSIAVQDASRFLYNHLTSYKHAKLIVRQERAMRVDKDEELKSAKRDLELRRGELEVKRQQVEDMESSTTYLDSLEESDLQVRQWLDNYPPLADKSWRKLMDEIVAAADAKRANAFAEGTERISQLEDLHKSLFALGSEVKSLEEEVTARELSLRKLVIKLYASEAELERLRFQRAKVFEDSDVDMLDSEE</sequence>
<feature type="region of interest" description="Disordered" evidence="4">
    <location>
        <begin position="237"/>
        <end position="276"/>
    </location>
</feature>
<feature type="compositionally biased region" description="Polar residues" evidence="4">
    <location>
        <begin position="445"/>
        <end position="457"/>
    </location>
</feature>
<keyword evidence="3" id="KW-0378">Hydrolase</keyword>